<feature type="domain" description="Response regulatory" evidence="6">
    <location>
        <begin position="3"/>
        <end position="120"/>
    </location>
</feature>
<feature type="modified residue" description="4-aspartylphosphate" evidence="3">
    <location>
        <position position="741"/>
    </location>
</feature>
<protein>
    <recommendedName>
        <fullName evidence="2">histidine kinase</fullName>
        <ecNumber evidence="2">2.7.13.3</ecNumber>
    </recommendedName>
</protein>
<evidence type="ECO:0000259" key="5">
    <source>
        <dbReference type="PROSITE" id="PS50109"/>
    </source>
</evidence>
<gene>
    <name evidence="9" type="ORF">JJQ90_05515</name>
</gene>
<accession>A0ABS6H3A3</accession>
<dbReference type="SMART" id="SM00387">
    <property type="entry name" value="HATPase_c"/>
    <property type="match status" value="1"/>
</dbReference>
<dbReference type="CDD" id="cd00082">
    <property type="entry name" value="HisKA"/>
    <property type="match status" value="1"/>
</dbReference>
<dbReference type="Pfam" id="PF13426">
    <property type="entry name" value="PAS_9"/>
    <property type="match status" value="2"/>
</dbReference>
<dbReference type="InterPro" id="IPR000014">
    <property type="entry name" value="PAS"/>
</dbReference>
<dbReference type="SMART" id="SM00086">
    <property type="entry name" value="PAC"/>
    <property type="match status" value="2"/>
</dbReference>
<evidence type="ECO:0000313" key="10">
    <source>
        <dbReference type="Proteomes" id="UP000689967"/>
    </source>
</evidence>
<evidence type="ECO:0000259" key="8">
    <source>
        <dbReference type="PROSITE" id="PS50113"/>
    </source>
</evidence>
<dbReference type="InterPro" id="IPR001789">
    <property type="entry name" value="Sig_transdc_resp-reg_receiver"/>
</dbReference>
<evidence type="ECO:0000259" key="6">
    <source>
        <dbReference type="PROSITE" id="PS50110"/>
    </source>
</evidence>
<feature type="domain" description="Response regulatory" evidence="6">
    <location>
        <begin position="691"/>
        <end position="806"/>
    </location>
</feature>
<dbReference type="SMART" id="SM00448">
    <property type="entry name" value="REC"/>
    <property type="match status" value="2"/>
</dbReference>
<dbReference type="Pfam" id="PF00512">
    <property type="entry name" value="HisKA"/>
    <property type="match status" value="1"/>
</dbReference>
<evidence type="ECO:0000256" key="2">
    <source>
        <dbReference type="ARBA" id="ARBA00012438"/>
    </source>
</evidence>
<sequence length="813" mass="90621">MTRILIVDDRPDNLYLLRALLEGNGFTVQQAENGLEALRLARADPPGLIVSDLMMPVLDGYSMLRRWRADPRLREIPFIVFTATYTTQRDERLAMAMGADAFLLKPMEPEAMLAAIRRTLAQREEGQLPSRRARPQEDRVLLQEYNQVLLQKLEEKVLETEHANLELRREVAERERAETRLRDSETRFRATFEQAAIGIAHIGLDRRFLWVNDRICAMTGYRREELLGLSFTDLSLPEDIARDDAARQAMLDGSLPRYNREKRYRRKDGSLIWVELVSTPVRDEQDAPRFFVTVFSDITDRKQAEDSLRQRDRAIQVVSQGIVMADARQPEHPIIYVSAGFERMTGYSAAEALGRNCRMLQGAETDRETVARLREAIAAARPIEVEIVNYRKDGTPFWNALSLNPVRDEDGTLAWFVGVQTDITERKRLERELLQAQKMEAVGRLAGGIAHDFNNHLTVITGYSEEILAHPRLEPAVRESITAIARAGDRAAELTRQLLGFSRQTMLQPKVIDLNQAVTETGRLLQRLIGADIAFGMVLAPDLARVRVDPAQLDQVLMNLAVNARDSMPQGGRLTIETANVTISEGYATTTMDCRAGPHVMLAMSDTGAGMRPEVQARIFEPFFTTKEIGKGTGLGLATVFGIVQQSQGCIHVYSEPGLGSTFKIYLPAVMQPPDAPSRSRPAPAARGQETVLLVEDDEGVRKLAQIGLGMKGYKVICARDGAEALAMAEEAGPIDLVLTDVVMPRLGGPELVRALRARHPTVKVLFMSGYTDDSVVRHGLMDASVAFIQKPYTPRSLAAKVREVLDTPLPAA</sequence>
<name>A0ABS6H3A3_9PROT</name>
<dbReference type="PROSITE" id="PS50109">
    <property type="entry name" value="HIS_KIN"/>
    <property type="match status" value="1"/>
</dbReference>
<dbReference type="InterPro" id="IPR005467">
    <property type="entry name" value="His_kinase_dom"/>
</dbReference>
<dbReference type="CDD" id="cd00156">
    <property type="entry name" value="REC"/>
    <property type="match status" value="1"/>
</dbReference>
<feature type="domain" description="PAS" evidence="7">
    <location>
        <begin position="184"/>
        <end position="254"/>
    </location>
</feature>
<feature type="domain" description="PAC" evidence="8">
    <location>
        <begin position="381"/>
        <end position="435"/>
    </location>
</feature>
<dbReference type="Pfam" id="PF00072">
    <property type="entry name" value="Response_reg"/>
    <property type="match status" value="2"/>
</dbReference>
<dbReference type="Pfam" id="PF02518">
    <property type="entry name" value="HATPase_c"/>
    <property type="match status" value="1"/>
</dbReference>
<proteinExistence type="predicted"/>
<dbReference type="InterPro" id="IPR001610">
    <property type="entry name" value="PAC"/>
</dbReference>
<keyword evidence="10" id="KW-1185">Reference proteome</keyword>
<dbReference type="CDD" id="cd00130">
    <property type="entry name" value="PAS"/>
    <property type="match status" value="2"/>
</dbReference>
<dbReference type="RefSeq" id="WP_216873442.1">
    <property type="nucleotide sequence ID" value="NZ_JAERQM010000001.1"/>
</dbReference>
<comment type="caution">
    <text evidence="9">The sequence shown here is derived from an EMBL/GenBank/DDBJ whole genome shotgun (WGS) entry which is preliminary data.</text>
</comment>
<dbReference type="PANTHER" id="PTHR43065">
    <property type="entry name" value="SENSOR HISTIDINE KINASE"/>
    <property type="match status" value="1"/>
</dbReference>
<evidence type="ECO:0000256" key="4">
    <source>
        <dbReference type="SAM" id="Coils"/>
    </source>
</evidence>
<feature type="domain" description="PAS" evidence="7">
    <location>
        <begin position="307"/>
        <end position="380"/>
    </location>
</feature>
<comment type="catalytic activity">
    <reaction evidence="1">
        <text>ATP + protein L-histidine = ADP + protein N-phospho-L-histidine.</text>
        <dbReference type="EC" id="2.7.13.3"/>
    </reaction>
</comment>
<organism evidence="9 10">
    <name type="scientific">Falsiroseomonas oleicola</name>
    <dbReference type="NCBI Taxonomy" id="2801474"/>
    <lineage>
        <taxon>Bacteria</taxon>
        <taxon>Pseudomonadati</taxon>
        <taxon>Pseudomonadota</taxon>
        <taxon>Alphaproteobacteria</taxon>
        <taxon>Acetobacterales</taxon>
        <taxon>Roseomonadaceae</taxon>
        <taxon>Falsiroseomonas</taxon>
    </lineage>
</organism>
<dbReference type="InterPro" id="IPR003594">
    <property type="entry name" value="HATPase_dom"/>
</dbReference>
<dbReference type="PANTHER" id="PTHR43065:SF42">
    <property type="entry name" value="TWO-COMPONENT SENSOR PPRA"/>
    <property type="match status" value="1"/>
</dbReference>
<dbReference type="PROSITE" id="PS50113">
    <property type="entry name" value="PAC"/>
    <property type="match status" value="2"/>
</dbReference>
<dbReference type="SMART" id="SM00091">
    <property type="entry name" value="PAS"/>
    <property type="match status" value="2"/>
</dbReference>
<dbReference type="PROSITE" id="PS50112">
    <property type="entry name" value="PAS"/>
    <property type="match status" value="2"/>
</dbReference>
<dbReference type="InterPro" id="IPR003661">
    <property type="entry name" value="HisK_dim/P_dom"/>
</dbReference>
<keyword evidence="4" id="KW-0175">Coiled coil</keyword>
<keyword evidence="3" id="KW-0597">Phosphoprotein</keyword>
<dbReference type="PROSITE" id="PS50110">
    <property type="entry name" value="RESPONSE_REGULATORY"/>
    <property type="match status" value="2"/>
</dbReference>
<dbReference type="InterPro" id="IPR000700">
    <property type="entry name" value="PAS-assoc_C"/>
</dbReference>
<evidence type="ECO:0000313" key="9">
    <source>
        <dbReference type="EMBL" id="MBU8543153.1"/>
    </source>
</evidence>
<dbReference type="SMART" id="SM00388">
    <property type="entry name" value="HisKA"/>
    <property type="match status" value="1"/>
</dbReference>
<dbReference type="Proteomes" id="UP000689967">
    <property type="component" value="Unassembled WGS sequence"/>
</dbReference>
<dbReference type="EC" id="2.7.13.3" evidence="2"/>
<dbReference type="NCBIfam" id="TIGR00229">
    <property type="entry name" value="sensory_box"/>
    <property type="match status" value="2"/>
</dbReference>
<evidence type="ECO:0000256" key="3">
    <source>
        <dbReference type="PROSITE-ProRule" id="PRU00169"/>
    </source>
</evidence>
<feature type="domain" description="PAC" evidence="8">
    <location>
        <begin position="258"/>
        <end position="310"/>
    </location>
</feature>
<evidence type="ECO:0000259" key="7">
    <source>
        <dbReference type="PROSITE" id="PS50112"/>
    </source>
</evidence>
<dbReference type="EMBL" id="JAERQM010000001">
    <property type="protein sequence ID" value="MBU8543153.1"/>
    <property type="molecule type" value="Genomic_DNA"/>
</dbReference>
<feature type="modified residue" description="4-aspartylphosphate" evidence="3">
    <location>
        <position position="52"/>
    </location>
</feature>
<feature type="domain" description="Histidine kinase" evidence="5">
    <location>
        <begin position="448"/>
        <end position="671"/>
    </location>
</feature>
<feature type="coiled-coil region" evidence="4">
    <location>
        <begin position="150"/>
        <end position="187"/>
    </location>
</feature>
<reference evidence="9 10" key="1">
    <citation type="submission" date="2021-01" db="EMBL/GenBank/DDBJ databases">
        <title>Roseomonas sp. nov, a bacterium isolated from an oil production mixture in Yumen Oilfield.</title>
        <authorList>
            <person name="Wu D."/>
        </authorList>
    </citation>
    <scope>NUCLEOTIDE SEQUENCE [LARGE SCALE GENOMIC DNA]</scope>
    <source>
        <strain evidence="9 10">ROY-5-3</strain>
    </source>
</reference>
<evidence type="ECO:0000256" key="1">
    <source>
        <dbReference type="ARBA" id="ARBA00000085"/>
    </source>
</evidence>